<dbReference type="PROSITE" id="PS51975">
    <property type="entry name" value="RNASE_H_2"/>
    <property type="match status" value="1"/>
</dbReference>
<dbReference type="CDD" id="cd07180">
    <property type="entry name" value="RNase_HII_archaea_like"/>
    <property type="match status" value="1"/>
</dbReference>
<dbReference type="InterPro" id="IPR023160">
    <property type="entry name" value="RNase_HII_hlx-loop-hlx_cap_dom"/>
</dbReference>
<evidence type="ECO:0000256" key="2">
    <source>
        <dbReference type="ARBA" id="ARBA00001946"/>
    </source>
</evidence>
<dbReference type="InterPro" id="IPR012337">
    <property type="entry name" value="RNaseH-like_sf"/>
</dbReference>
<dbReference type="GO" id="GO:0003723">
    <property type="term" value="F:RNA binding"/>
    <property type="evidence" value="ECO:0007669"/>
    <property type="project" value="UniProtKB-UniRule"/>
</dbReference>
<dbReference type="GO" id="GO:0030145">
    <property type="term" value="F:manganese ion binding"/>
    <property type="evidence" value="ECO:0007669"/>
    <property type="project" value="UniProtKB-UniRule"/>
</dbReference>
<comment type="function">
    <text evidence="3 14 16">Endonuclease that specifically degrades the RNA of RNA-DNA hybrids.</text>
</comment>
<dbReference type="HAMAP" id="MF_00052_A">
    <property type="entry name" value="RNase_HII_A"/>
    <property type="match status" value="1"/>
</dbReference>
<dbReference type="EMBL" id="CP017766">
    <property type="protein sequence ID" value="AUB56712.1"/>
    <property type="molecule type" value="Genomic_DNA"/>
</dbReference>
<protein>
    <recommendedName>
        <fullName evidence="7 14">Ribonuclease HII</fullName>
        <shortName evidence="14">RNase HII</shortName>
        <ecNumber evidence="6 14">3.1.26.4</ecNumber>
    </recommendedName>
</protein>
<evidence type="ECO:0000256" key="7">
    <source>
        <dbReference type="ARBA" id="ARBA00019179"/>
    </source>
</evidence>
<dbReference type="GO" id="GO:0032299">
    <property type="term" value="C:ribonuclease H2 complex"/>
    <property type="evidence" value="ECO:0007669"/>
    <property type="project" value="TreeGrafter"/>
</dbReference>
<dbReference type="EC" id="3.1.26.4" evidence="6 14"/>
<name>A0A2H4VF44_9EURY</name>
<evidence type="ECO:0000256" key="1">
    <source>
        <dbReference type="ARBA" id="ARBA00000077"/>
    </source>
</evidence>
<proteinExistence type="inferred from homology"/>
<dbReference type="SUPFAM" id="SSF53098">
    <property type="entry name" value="Ribonuclease H-like"/>
    <property type="match status" value="1"/>
</dbReference>
<comment type="cofactor">
    <cofactor evidence="2">
        <name>Mg(2+)</name>
        <dbReference type="ChEBI" id="CHEBI:18420"/>
    </cofactor>
</comment>
<dbReference type="PANTHER" id="PTHR10954">
    <property type="entry name" value="RIBONUCLEASE H2 SUBUNIT A"/>
    <property type="match status" value="1"/>
</dbReference>
<feature type="binding site" evidence="14 15">
    <location>
        <position position="8"/>
    </location>
    <ligand>
        <name>a divalent metal cation</name>
        <dbReference type="ChEBI" id="CHEBI:60240"/>
    </ligand>
</feature>
<evidence type="ECO:0000256" key="13">
    <source>
        <dbReference type="ARBA" id="ARBA00023211"/>
    </source>
</evidence>
<dbReference type="Gene3D" id="1.10.10.460">
    <property type="entry name" value="Ribonuclease hii. Domain 2"/>
    <property type="match status" value="1"/>
</dbReference>
<dbReference type="InterPro" id="IPR036397">
    <property type="entry name" value="RNaseH_sf"/>
</dbReference>
<evidence type="ECO:0000256" key="5">
    <source>
        <dbReference type="ARBA" id="ARBA00007383"/>
    </source>
</evidence>
<keyword evidence="11 14" id="KW-0255">Endonuclease</keyword>
<keyword evidence="12 14" id="KW-0378">Hydrolase</keyword>
<evidence type="ECO:0000256" key="14">
    <source>
        <dbReference type="HAMAP-Rule" id="MF_00052"/>
    </source>
</evidence>
<dbReference type="FunFam" id="1.10.10.460:FF:000001">
    <property type="entry name" value="Ribonuclease"/>
    <property type="match status" value="1"/>
</dbReference>
<evidence type="ECO:0000259" key="17">
    <source>
        <dbReference type="PROSITE" id="PS51975"/>
    </source>
</evidence>
<dbReference type="PANTHER" id="PTHR10954:SF23">
    <property type="entry name" value="RIBONUCLEASE"/>
    <property type="match status" value="1"/>
</dbReference>
<evidence type="ECO:0000256" key="8">
    <source>
        <dbReference type="ARBA" id="ARBA00022490"/>
    </source>
</evidence>
<comment type="catalytic activity">
    <reaction evidence="1 14 15 16">
        <text>Endonucleolytic cleavage to 5'-phosphomonoester.</text>
        <dbReference type="EC" id="3.1.26.4"/>
    </reaction>
</comment>
<dbReference type="InterPro" id="IPR024567">
    <property type="entry name" value="RNase_HII/HIII_dom"/>
</dbReference>
<dbReference type="OrthoDB" id="33866at2157"/>
<evidence type="ECO:0000256" key="15">
    <source>
        <dbReference type="PROSITE-ProRule" id="PRU01319"/>
    </source>
</evidence>
<evidence type="ECO:0000256" key="4">
    <source>
        <dbReference type="ARBA" id="ARBA00004496"/>
    </source>
</evidence>
<keyword evidence="9 14" id="KW-0540">Nuclease</keyword>
<comment type="subcellular location">
    <subcellularLocation>
        <location evidence="4 14">Cytoplasm</location>
    </subcellularLocation>
</comment>
<evidence type="ECO:0000313" key="22">
    <source>
        <dbReference type="Proteomes" id="UP000232806"/>
    </source>
</evidence>
<dbReference type="Gene3D" id="3.30.420.10">
    <property type="entry name" value="Ribonuclease H-like superfamily/Ribonuclease H"/>
    <property type="match status" value="1"/>
</dbReference>
<dbReference type="GO" id="GO:0005737">
    <property type="term" value="C:cytoplasm"/>
    <property type="evidence" value="ECO:0007669"/>
    <property type="project" value="UniProtKB-SubCell"/>
</dbReference>
<evidence type="ECO:0000313" key="20">
    <source>
        <dbReference type="EMBL" id="NMO10018.1"/>
    </source>
</evidence>
<dbReference type="NCBIfam" id="TIGR00729">
    <property type="entry name" value="ribonuclease HII"/>
    <property type="match status" value="1"/>
</dbReference>
<evidence type="ECO:0000313" key="19">
    <source>
        <dbReference type="EMBL" id="AUB61534.1"/>
    </source>
</evidence>
<dbReference type="Proteomes" id="UP000232631">
    <property type="component" value="Chromosome"/>
</dbReference>
<dbReference type="InterPro" id="IPR001352">
    <property type="entry name" value="RNase_HII/HIII"/>
</dbReference>
<dbReference type="Proteomes" id="UP000232806">
    <property type="component" value="Chromosome"/>
</dbReference>
<dbReference type="KEGG" id="msub:BK009_10825"/>
<evidence type="ECO:0000313" key="23">
    <source>
        <dbReference type="Proteomes" id="UP000591058"/>
    </source>
</evidence>
<comment type="similarity">
    <text evidence="5 14 16">Belongs to the RNase HII family.</text>
</comment>
<dbReference type="InterPro" id="IPR020787">
    <property type="entry name" value="RNase_HII_arc"/>
</dbReference>
<comment type="cofactor">
    <cofactor evidence="14 15">
        <name>Mn(2+)</name>
        <dbReference type="ChEBI" id="CHEBI:29035"/>
    </cofactor>
    <cofactor evidence="14 15">
        <name>Mg(2+)</name>
        <dbReference type="ChEBI" id="CHEBI:18420"/>
    </cofactor>
    <text evidence="14 15">Manganese or magnesium. Binds 1 divalent metal ion per monomer in the absence of substrate. May bind a second metal ion after substrate binding.</text>
</comment>
<evidence type="ECO:0000313" key="21">
    <source>
        <dbReference type="Proteomes" id="UP000232631"/>
    </source>
</evidence>
<evidence type="ECO:0000256" key="16">
    <source>
        <dbReference type="RuleBase" id="RU003515"/>
    </source>
</evidence>
<dbReference type="EMBL" id="CP017768">
    <property type="protein sequence ID" value="AUB61534.1"/>
    <property type="molecule type" value="Genomic_DNA"/>
</dbReference>
<feature type="domain" description="RNase H type-2" evidence="17">
    <location>
        <begin position="1"/>
        <end position="206"/>
    </location>
</feature>
<reference evidence="20 23" key="2">
    <citation type="submission" date="2020-04" db="EMBL/GenBank/DDBJ databases">
        <title>Draft genome of Methanobacterium subterraneum isolated from animal feces.</title>
        <authorList>
            <person name="Ouboter H.T."/>
            <person name="Berger S."/>
            <person name="Gungor E."/>
            <person name="Jetten M.S.M."/>
            <person name="Welte C.U."/>
        </authorList>
    </citation>
    <scope>NUCLEOTIDE SEQUENCE [LARGE SCALE GENOMIC DNA]</scope>
    <source>
        <strain evidence="20">HO_2020</strain>
    </source>
</reference>
<dbReference type="GO" id="GO:0006298">
    <property type="term" value="P:mismatch repair"/>
    <property type="evidence" value="ECO:0007669"/>
    <property type="project" value="TreeGrafter"/>
</dbReference>
<dbReference type="RefSeq" id="WP_100906679.1">
    <property type="nucleotide sequence ID" value="NZ_CP017766.1"/>
</dbReference>
<accession>A0A2H4VF44</accession>
<keyword evidence="8 14" id="KW-0963">Cytoplasm</keyword>
<dbReference type="GO" id="GO:0004523">
    <property type="term" value="F:RNA-DNA hybrid ribonuclease activity"/>
    <property type="evidence" value="ECO:0007669"/>
    <property type="project" value="UniProtKB-UniRule"/>
</dbReference>
<sequence length="206" mass="23172">MKIIGIDEAGRGSVLGPLVVSGVAVEEDRVKYLERLGLKDSKKISPKRRVALSRKIERIAECHTVNITAHDIDTLRSRDVNLNEIEKIAINRIIGDSNPSTCFIDSMDVKPERLTRELETMHSDLRVVAEHKADDRYPIVSAASIIAKVERDRAIQNIRKTYTNVGSGYPSDPKTIQFLKNLSQEPNGELPDFIRRSWATVERIIG</sequence>
<accession>A0A2H4VTV0</accession>
<dbReference type="InterPro" id="IPR004649">
    <property type="entry name" value="RNase_H2_suA"/>
</dbReference>
<evidence type="ECO:0000313" key="18">
    <source>
        <dbReference type="EMBL" id="AUB56712.1"/>
    </source>
</evidence>
<dbReference type="Pfam" id="PF01351">
    <property type="entry name" value="RNase_HII"/>
    <property type="match status" value="1"/>
</dbReference>
<keyword evidence="10 14" id="KW-0479">Metal-binding</keyword>
<organism evidence="18 22">
    <name type="scientific">Methanobacterium subterraneum</name>
    <dbReference type="NCBI Taxonomy" id="59277"/>
    <lineage>
        <taxon>Archaea</taxon>
        <taxon>Methanobacteriati</taxon>
        <taxon>Methanobacteriota</taxon>
        <taxon>Methanomada group</taxon>
        <taxon>Methanobacteria</taxon>
        <taxon>Methanobacteriales</taxon>
        <taxon>Methanobacteriaceae</taxon>
        <taxon>Methanobacterium</taxon>
    </lineage>
</organism>
<evidence type="ECO:0000256" key="9">
    <source>
        <dbReference type="ARBA" id="ARBA00022722"/>
    </source>
</evidence>
<keyword evidence="21" id="KW-1185">Reference proteome</keyword>
<dbReference type="EMBL" id="JABBYL010000033">
    <property type="protein sequence ID" value="NMO10018.1"/>
    <property type="molecule type" value="Genomic_DNA"/>
</dbReference>
<dbReference type="GeneID" id="35123656"/>
<evidence type="ECO:0000256" key="6">
    <source>
        <dbReference type="ARBA" id="ARBA00012180"/>
    </source>
</evidence>
<feature type="binding site" evidence="14 15">
    <location>
        <position position="105"/>
    </location>
    <ligand>
        <name>a divalent metal cation</name>
        <dbReference type="ChEBI" id="CHEBI:60240"/>
    </ligand>
</feature>
<reference evidence="21 22" key="1">
    <citation type="submission" date="2016-10" db="EMBL/GenBank/DDBJ databases">
        <title>Comparative genomics between deep and shallow subseafloor isolates.</title>
        <authorList>
            <person name="Ishii S."/>
            <person name="Miller J.R."/>
            <person name="Sutton G."/>
            <person name="Suzuki S."/>
            <person name="Methe B."/>
            <person name="Inagaki F."/>
            <person name="Imachi H."/>
        </authorList>
    </citation>
    <scope>NUCLEOTIDE SEQUENCE [LARGE SCALE GENOMIC DNA]</scope>
    <source>
        <strain evidence="19 21">A8p</strain>
        <strain evidence="18 22">MO-MB1</strain>
    </source>
</reference>
<dbReference type="AlphaFoldDB" id="A0A2H4VF44"/>
<dbReference type="GO" id="GO:0043137">
    <property type="term" value="P:DNA replication, removal of RNA primer"/>
    <property type="evidence" value="ECO:0007669"/>
    <property type="project" value="TreeGrafter"/>
</dbReference>
<keyword evidence="13 14" id="KW-0464">Manganese</keyword>
<dbReference type="Proteomes" id="UP000591058">
    <property type="component" value="Unassembled WGS sequence"/>
</dbReference>
<evidence type="ECO:0000256" key="10">
    <source>
        <dbReference type="ARBA" id="ARBA00022723"/>
    </source>
</evidence>
<evidence type="ECO:0000256" key="11">
    <source>
        <dbReference type="ARBA" id="ARBA00022759"/>
    </source>
</evidence>
<gene>
    <name evidence="14" type="primary">rnhB</name>
    <name evidence="18" type="ORF">BK007_02695</name>
    <name evidence="19" type="ORF">BK009_10825</name>
    <name evidence="20" type="ORF">HG719_09305</name>
</gene>
<evidence type="ECO:0000256" key="3">
    <source>
        <dbReference type="ARBA" id="ARBA00004065"/>
    </source>
</evidence>
<feature type="binding site" evidence="14 15">
    <location>
        <position position="7"/>
    </location>
    <ligand>
        <name>a divalent metal cation</name>
        <dbReference type="ChEBI" id="CHEBI:60240"/>
    </ligand>
</feature>
<evidence type="ECO:0000256" key="12">
    <source>
        <dbReference type="ARBA" id="ARBA00022801"/>
    </source>
</evidence>